<keyword evidence="2" id="KW-1185">Reference proteome</keyword>
<proteinExistence type="predicted"/>
<dbReference type="EMBL" id="VXIV02003358">
    <property type="protein sequence ID" value="KAF6017816.1"/>
    <property type="molecule type" value="Genomic_DNA"/>
</dbReference>
<dbReference type="AlphaFoldDB" id="A0A7J7IW74"/>
<sequence>MLVPKDQVFYSLSNIKQCNFLSRNSLFLFSYRLLLRLHCISNRVVAIIQLYVWVNDWGCVDTLYCSLSHGLGSKLLYNYLVSLLNSYRKFCSFQVTQASNILLKQIVISPPTSLNSVSSIPVVQLTSQ</sequence>
<evidence type="ECO:0000313" key="1">
    <source>
        <dbReference type="EMBL" id="KAF6017816.1"/>
    </source>
</evidence>
<gene>
    <name evidence="1" type="ORF">EB796_023860</name>
</gene>
<accession>A0A7J7IW74</accession>
<dbReference type="Proteomes" id="UP000593567">
    <property type="component" value="Unassembled WGS sequence"/>
</dbReference>
<reference evidence="1" key="1">
    <citation type="submission" date="2020-06" db="EMBL/GenBank/DDBJ databases">
        <title>Draft genome of Bugula neritina, a colonial animal packing powerful symbionts and potential medicines.</title>
        <authorList>
            <person name="Rayko M."/>
        </authorList>
    </citation>
    <scope>NUCLEOTIDE SEQUENCE [LARGE SCALE GENOMIC DNA]</scope>
    <source>
        <strain evidence="1">Kwan_BN1</strain>
    </source>
</reference>
<protein>
    <submittedName>
        <fullName evidence="1">Uncharacterized protein</fullName>
    </submittedName>
</protein>
<name>A0A7J7IW74_BUGNE</name>
<comment type="caution">
    <text evidence="1">The sequence shown here is derived from an EMBL/GenBank/DDBJ whole genome shotgun (WGS) entry which is preliminary data.</text>
</comment>
<evidence type="ECO:0000313" key="2">
    <source>
        <dbReference type="Proteomes" id="UP000593567"/>
    </source>
</evidence>
<organism evidence="1 2">
    <name type="scientific">Bugula neritina</name>
    <name type="common">Brown bryozoan</name>
    <name type="synonym">Sertularia neritina</name>
    <dbReference type="NCBI Taxonomy" id="10212"/>
    <lineage>
        <taxon>Eukaryota</taxon>
        <taxon>Metazoa</taxon>
        <taxon>Spiralia</taxon>
        <taxon>Lophotrochozoa</taxon>
        <taxon>Bryozoa</taxon>
        <taxon>Gymnolaemata</taxon>
        <taxon>Cheilostomatida</taxon>
        <taxon>Flustrina</taxon>
        <taxon>Buguloidea</taxon>
        <taxon>Bugulidae</taxon>
        <taxon>Bugula</taxon>
    </lineage>
</organism>